<evidence type="ECO:0000313" key="3">
    <source>
        <dbReference type="RefSeq" id="XP_030758050.1"/>
    </source>
</evidence>
<name>A0A6J2Y4W9_SITOR</name>
<evidence type="ECO:0000256" key="1">
    <source>
        <dbReference type="SAM" id="MobiDB-lite"/>
    </source>
</evidence>
<evidence type="ECO:0000313" key="2">
    <source>
        <dbReference type="Proteomes" id="UP000504635"/>
    </source>
</evidence>
<reference evidence="3" key="1">
    <citation type="submission" date="2025-08" db="UniProtKB">
        <authorList>
            <consortium name="RefSeq"/>
        </authorList>
    </citation>
    <scope>IDENTIFICATION</scope>
    <source>
        <tissue evidence="3">Gonads</tissue>
    </source>
</reference>
<dbReference type="InParanoid" id="A0A6J2Y4W9"/>
<dbReference type="OrthoDB" id="6772386at2759"/>
<feature type="compositionally biased region" description="Low complexity" evidence="1">
    <location>
        <begin position="48"/>
        <end position="58"/>
    </location>
</feature>
<protein>
    <submittedName>
        <fullName evidence="3">Uncharacterized protein LOC115883781</fullName>
    </submittedName>
</protein>
<feature type="region of interest" description="Disordered" evidence="1">
    <location>
        <begin position="1"/>
        <end position="63"/>
    </location>
</feature>
<proteinExistence type="predicted"/>
<dbReference type="AlphaFoldDB" id="A0A6J2Y4W9"/>
<dbReference type="RefSeq" id="XP_030758050.1">
    <property type="nucleotide sequence ID" value="XM_030902190.1"/>
</dbReference>
<organism evidence="2 3">
    <name type="scientific">Sitophilus oryzae</name>
    <name type="common">Rice weevil</name>
    <name type="synonym">Curculio oryzae</name>
    <dbReference type="NCBI Taxonomy" id="7048"/>
    <lineage>
        <taxon>Eukaryota</taxon>
        <taxon>Metazoa</taxon>
        <taxon>Ecdysozoa</taxon>
        <taxon>Arthropoda</taxon>
        <taxon>Hexapoda</taxon>
        <taxon>Insecta</taxon>
        <taxon>Pterygota</taxon>
        <taxon>Neoptera</taxon>
        <taxon>Endopterygota</taxon>
        <taxon>Coleoptera</taxon>
        <taxon>Polyphaga</taxon>
        <taxon>Cucujiformia</taxon>
        <taxon>Curculionidae</taxon>
        <taxon>Dryophthorinae</taxon>
        <taxon>Sitophilus</taxon>
    </lineage>
</organism>
<dbReference type="KEGG" id="soy:115883781"/>
<gene>
    <name evidence="3" type="primary">LOC115883781</name>
</gene>
<accession>A0A6J2Y4W9</accession>
<keyword evidence="2" id="KW-1185">Reference proteome</keyword>
<dbReference type="GeneID" id="115883781"/>
<sequence>MNPDANQRQPPPARVYRGRPENQRDPNAVRINPRESQETNPPPPPRGNPQRRGPPAGGLNKPTLAARNDAAKPQATSANPAEGSVFASQISVRETVQRQTFTPSAPALIEISRQTYAELLTDDAQLAKVLLPEYFDYYSTAMLWLRIVHLKQRNSQPLTQKEQDLLNLTQVTSFCVPEPLVLQLKQIGNITTMTKQHLYPEFPPFPTAQVANHGGYYGTLQLPAPGVNNDLHNLYEEIPCLGVMAEAVRQAISDAPAGPYQSALNINADNPVNGNLLGYKPLTNRKPEAKNLALSQSITPNAFPDHPEDTGFNLALLQGISSSLAATSTFKNTDLVFSTLSEVGAQSQTVIPRPIVQENRPNIQGETRPTSLSQEQPSHYGSAVFFDSQLMKEAGAGGNNLTWCCVNLF</sequence>
<dbReference type="Proteomes" id="UP000504635">
    <property type="component" value="Unplaced"/>
</dbReference>